<sequence length="149" mass="17131">MNGNNKFYPGFNDENLDRDKRMKEDGADAGREDLSFNEEDDSFEIDVRSEDEDYDHPDPYNTAAKNGTDFDSDYDEANLTAVDEYRRVNDDIEPEIDEYGMHIDSGKITKLSNLDEELARTAEDDRDDLDEEGYPKNDAADSEDNEYLS</sequence>
<feature type="region of interest" description="Disordered" evidence="1">
    <location>
        <begin position="1"/>
        <end position="72"/>
    </location>
</feature>
<dbReference type="Proteomes" id="UP000245647">
    <property type="component" value="Unassembled WGS sequence"/>
</dbReference>
<evidence type="ECO:0000256" key="1">
    <source>
        <dbReference type="SAM" id="MobiDB-lite"/>
    </source>
</evidence>
<feature type="compositionally biased region" description="Acidic residues" evidence="1">
    <location>
        <begin position="35"/>
        <end position="55"/>
    </location>
</feature>
<evidence type="ECO:0000313" key="2">
    <source>
        <dbReference type="EMBL" id="PWG79163.1"/>
    </source>
</evidence>
<comment type="caution">
    <text evidence="2">The sequence shown here is derived from an EMBL/GenBank/DDBJ whole genome shotgun (WGS) entry which is preliminary data.</text>
</comment>
<feature type="compositionally biased region" description="Basic and acidic residues" evidence="1">
    <location>
        <begin position="15"/>
        <end position="34"/>
    </location>
</feature>
<feature type="region of interest" description="Disordered" evidence="1">
    <location>
        <begin position="112"/>
        <end position="149"/>
    </location>
</feature>
<accession>A0A2U2PCS3</accession>
<reference evidence="2 3" key="1">
    <citation type="submission" date="2018-04" db="EMBL/GenBank/DDBJ databases">
        <title>Pedobacter chongqingensis sp. nov., isolated from a rottenly hemp rope.</title>
        <authorList>
            <person name="Cai Y."/>
        </authorList>
    </citation>
    <scope>NUCLEOTIDE SEQUENCE [LARGE SCALE GENOMIC DNA]</scope>
    <source>
        <strain evidence="2 3">FJ4-8</strain>
    </source>
</reference>
<evidence type="ECO:0000313" key="3">
    <source>
        <dbReference type="Proteomes" id="UP000245647"/>
    </source>
</evidence>
<dbReference type="OrthoDB" id="714337at2"/>
<keyword evidence="3" id="KW-1185">Reference proteome</keyword>
<dbReference type="AlphaFoldDB" id="A0A2U2PCS3"/>
<dbReference type="EMBL" id="QEAS01000017">
    <property type="protein sequence ID" value="PWG79163.1"/>
    <property type="molecule type" value="Genomic_DNA"/>
</dbReference>
<name>A0A2U2PCS3_9SPHI</name>
<gene>
    <name evidence="2" type="ORF">DDR33_18575</name>
</gene>
<protein>
    <submittedName>
        <fullName evidence="2">Uncharacterized protein</fullName>
    </submittedName>
</protein>
<proteinExistence type="predicted"/>
<organism evidence="2 3">
    <name type="scientific">Pararcticibacter amylolyticus</name>
    <dbReference type="NCBI Taxonomy" id="2173175"/>
    <lineage>
        <taxon>Bacteria</taxon>
        <taxon>Pseudomonadati</taxon>
        <taxon>Bacteroidota</taxon>
        <taxon>Sphingobacteriia</taxon>
        <taxon>Sphingobacteriales</taxon>
        <taxon>Sphingobacteriaceae</taxon>
        <taxon>Pararcticibacter</taxon>
    </lineage>
</organism>
<feature type="compositionally biased region" description="Acidic residues" evidence="1">
    <location>
        <begin position="140"/>
        <end position="149"/>
    </location>
</feature>